<evidence type="ECO:0008006" key="4">
    <source>
        <dbReference type="Google" id="ProtNLM"/>
    </source>
</evidence>
<sequence length="146" mass="16480">MPSHVNRYAVPQSLRCTRYYLAILPPHRLQPLDVGIFSPLATAYSNQIDRAIQSSHGFARFTKRSFWSMFQAVWKTALTFKNIRSAFASTGIHPLDPKKALKQLKMKMPSPASSDNESRRKTPGSVRGLRRAVKAIQPDSVIRLLS</sequence>
<proteinExistence type="predicted"/>
<comment type="caution">
    <text evidence="2">The sequence shown here is derived from an EMBL/GenBank/DDBJ whole genome shotgun (WGS) entry which is preliminary data.</text>
</comment>
<evidence type="ECO:0000313" key="2">
    <source>
        <dbReference type="EMBL" id="OXV05697.1"/>
    </source>
</evidence>
<organism evidence="2 3">
    <name type="scientific">Elaphomyces granulatus</name>
    <dbReference type="NCBI Taxonomy" id="519963"/>
    <lineage>
        <taxon>Eukaryota</taxon>
        <taxon>Fungi</taxon>
        <taxon>Dikarya</taxon>
        <taxon>Ascomycota</taxon>
        <taxon>Pezizomycotina</taxon>
        <taxon>Eurotiomycetes</taxon>
        <taxon>Eurotiomycetidae</taxon>
        <taxon>Eurotiales</taxon>
        <taxon>Elaphomycetaceae</taxon>
        <taxon>Elaphomyces</taxon>
    </lineage>
</organism>
<name>A0A232LPF8_9EURO</name>
<protein>
    <recommendedName>
        <fullName evidence="4">DDE-1 domain-containing protein</fullName>
    </recommendedName>
</protein>
<keyword evidence="3" id="KW-1185">Reference proteome</keyword>
<evidence type="ECO:0000256" key="1">
    <source>
        <dbReference type="SAM" id="MobiDB-lite"/>
    </source>
</evidence>
<dbReference type="Proteomes" id="UP000243515">
    <property type="component" value="Unassembled WGS sequence"/>
</dbReference>
<dbReference type="AlphaFoldDB" id="A0A232LPF8"/>
<gene>
    <name evidence="2" type="ORF">Egran_06535</name>
</gene>
<reference evidence="2 3" key="1">
    <citation type="journal article" date="2015" name="Environ. Microbiol.">
        <title>Metagenome sequence of Elaphomyces granulatus from sporocarp tissue reveals Ascomycota ectomycorrhizal fingerprints of genome expansion and a Proteobacteria-rich microbiome.</title>
        <authorList>
            <person name="Quandt C.A."/>
            <person name="Kohler A."/>
            <person name="Hesse C.N."/>
            <person name="Sharpton T.J."/>
            <person name="Martin F."/>
            <person name="Spatafora J.W."/>
        </authorList>
    </citation>
    <scope>NUCLEOTIDE SEQUENCE [LARGE SCALE GENOMIC DNA]</scope>
    <source>
        <strain evidence="2 3">OSC145934</strain>
    </source>
</reference>
<dbReference type="OrthoDB" id="4503213at2759"/>
<dbReference type="EMBL" id="NPHW01006566">
    <property type="protein sequence ID" value="OXV05697.1"/>
    <property type="molecule type" value="Genomic_DNA"/>
</dbReference>
<evidence type="ECO:0000313" key="3">
    <source>
        <dbReference type="Proteomes" id="UP000243515"/>
    </source>
</evidence>
<accession>A0A232LPF8</accession>
<feature type="region of interest" description="Disordered" evidence="1">
    <location>
        <begin position="105"/>
        <end position="130"/>
    </location>
</feature>